<evidence type="ECO:0000313" key="3">
    <source>
        <dbReference type="Proteomes" id="UP001168528"/>
    </source>
</evidence>
<protein>
    <recommendedName>
        <fullName evidence="1">DUF6876 domain-containing protein</fullName>
    </recommendedName>
</protein>
<dbReference type="InterPro" id="IPR049241">
    <property type="entry name" value="DUF6876"/>
</dbReference>
<accession>A0ABT8RF43</accession>
<dbReference type="Proteomes" id="UP001168528">
    <property type="component" value="Unassembled WGS sequence"/>
</dbReference>
<dbReference type="RefSeq" id="WP_302041521.1">
    <property type="nucleotide sequence ID" value="NZ_JAUKPO010000035.1"/>
</dbReference>
<comment type="caution">
    <text evidence="2">The sequence shown here is derived from an EMBL/GenBank/DDBJ whole genome shotgun (WGS) entry which is preliminary data.</text>
</comment>
<evidence type="ECO:0000259" key="1">
    <source>
        <dbReference type="Pfam" id="PF21781"/>
    </source>
</evidence>
<dbReference type="Pfam" id="PF21781">
    <property type="entry name" value="DUF6876"/>
    <property type="match status" value="1"/>
</dbReference>
<sequence>MEQELMKELNKFTGTNNYYTHQIGGLKIYLTDGCKYLAEKGAAYWIFDIILSYQLYQKLISAYFQVWSLKKMPNNTWTITCEDGNGLILAMQDIAYSDFPLHSIKLFLVDKVCMLQSEY</sequence>
<dbReference type="EMBL" id="JAUKPO010000035">
    <property type="protein sequence ID" value="MDO1450723.1"/>
    <property type="molecule type" value="Genomic_DNA"/>
</dbReference>
<proteinExistence type="predicted"/>
<evidence type="ECO:0000313" key="2">
    <source>
        <dbReference type="EMBL" id="MDO1450723.1"/>
    </source>
</evidence>
<feature type="domain" description="DUF6876" evidence="1">
    <location>
        <begin position="4"/>
        <end position="119"/>
    </location>
</feature>
<keyword evidence="3" id="KW-1185">Reference proteome</keyword>
<name>A0ABT8RF43_9BACT</name>
<reference evidence="2" key="1">
    <citation type="submission" date="2023-07" db="EMBL/GenBank/DDBJ databases">
        <title>The genome sequence of Rhodocytophaga aerolata KACC 12507.</title>
        <authorList>
            <person name="Zhang X."/>
        </authorList>
    </citation>
    <scope>NUCLEOTIDE SEQUENCE</scope>
    <source>
        <strain evidence="2">KACC 12507</strain>
    </source>
</reference>
<gene>
    <name evidence="2" type="ORF">Q0590_30905</name>
</gene>
<organism evidence="2 3">
    <name type="scientific">Rhodocytophaga aerolata</name>
    <dbReference type="NCBI Taxonomy" id="455078"/>
    <lineage>
        <taxon>Bacteria</taxon>
        <taxon>Pseudomonadati</taxon>
        <taxon>Bacteroidota</taxon>
        <taxon>Cytophagia</taxon>
        <taxon>Cytophagales</taxon>
        <taxon>Rhodocytophagaceae</taxon>
        <taxon>Rhodocytophaga</taxon>
    </lineage>
</organism>